<evidence type="ECO:0000256" key="1">
    <source>
        <dbReference type="SAM" id="MobiDB-lite"/>
    </source>
</evidence>
<feature type="region of interest" description="Disordered" evidence="1">
    <location>
        <begin position="1"/>
        <end position="25"/>
    </location>
</feature>
<organism evidence="2">
    <name type="scientific">Arundo donax</name>
    <name type="common">Giant reed</name>
    <name type="synonym">Donax arundinaceus</name>
    <dbReference type="NCBI Taxonomy" id="35708"/>
    <lineage>
        <taxon>Eukaryota</taxon>
        <taxon>Viridiplantae</taxon>
        <taxon>Streptophyta</taxon>
        <taxon>Embryophyta</taxon>
        <taxon>Tracheophyta</taxon>
        <taxon>Spermatophyta</taxon>
        <taxon>Magnoliopsida</taxon>
        <taxon>Liliopsida</taxon>
        <taxon>Poales</taxon>
        <taxon>Poaceae</taxon>
        <taxon>PACMAD clade</taxon>
        <taxon>Arundinoideae</taxon>
        <taxon>Arundineae</taxon>
        <taxon>Arundo</taxon>
    </lineage>
</organism>
<protein>
    <submittedName>
        <fullName evidence="2">Uncharacterized protein</fullName>
    </submittedName>
</protein>
<evidence type="ECO:0000313" key="2">
    <source>
        <dbReference type="EMBL" id="JAD74021.1"/>
    </source>
</evidence>
<reference evidence="2" key="2">
    <citation type="journal article" date="2015" name="Data Brief">
        <title>Shoot transcriptome of the giant reed, Arundo donax.</title>
        <authorList>
            <person name="Barrero R.A."/>
            <person name="Guerrero F.D."/>
            <person name="Moolhuijzen P."/>
            <person name="Goolsby J.A."/>
            <person name="Tidwell J."/>
            <person name="Bellgard S.E."/>
            <person name="Bellgard M.I."/>
        </authorList>
    </citation>
    <scope>NUCLEOTIDE SEQUENCE</scope>
    <source>
        <tissue evidence="2">Shoot tissue taken approximately 20 cm above the soil surface</tissue>
    </source>
</reference>
<proteinExistence type="predicted"/>
<accession>A0A0A9CEN1</accession>
<dbReference type="AlphaFoldDB" id="A0A0A9CEN1"/>
<reference evidence="2" key="1">
    <citation type="submission" date="2014-09" db="EMBL/GenBank/DDBJ databases">
        <authorList>
            <person name="Magalhaes I.L.F."/>
            <person name="Oliveira U."/>
            <person name="Santos F.R."/>
            <person name="Vidigal T.H.D.A."/>
            <person name="Brescovit A.D."/>
            <person name="Santos A.J."/>
        </authorList>
    </citation>
    <scope>NUCLEOTIDE SEQUENCE</scope>
    <source>
        <tissue evidence="2">Shoot tissue taken approximately 20 cm above the soil surface</tissue>
    </source>
</reference>
<sequence>MSKHLQNNQARGVKNTTAPKPQPSD</sequence>
<name>A0A0A9CEN1_ARUDO</name>
<feature type="compositionally biased region" description="Polar residues" evidence="1">
    <location>
        <begin position="1"/>
        <end position="19"/>
    </location>
</feature>
<dbReference type="EMBL" id="GBRH01223874">
    <property type="protein sequence ID" value="JAD74021.1"/>
    <property type="molecule type" value="Transcribed_RNA"/>
</dbReference>